<evidence type="ECO:0000256" key="3">
    <source>
        <dbReference type="ARBA" id="ARBA00022801"/>
    </source>
</evidence>
<name>A0A381VNM1_9ZZZZ</name>
<dbReference type="HAMAP" id="MF_00337">
    <property type="entry name" value="Exonuc_7_S"/>
    <property type="match status" value="1"/>
</dbReference>
<dbReference type="Gene3D" id="1.10.287.1040">
    <property type="entry name" value="Exonuclease VII, small subunit"/>
    <property type="match status" value="1"/>
</dbReference>
<evidence type="ECO:0000256" key="4">
    <source>
        <dbReference type="SAM" id="Coils"/>
    </source>
</evidence>
<keyword evidence="1" id="KW-0963">Cytoplasm</keyword>
<gene>
    <name evidence="5" type="ORF">METZ01_LOCUS94764</name>
</gene>
<dbReference type="GO" id="GO:0005829">
    <property type="term" value="C:cytosol"/>
    <property type="evidence" value="ECO:0007669"/>
    <property type="project" value="TreeGrafter"/>
</dbReference>
<protein>
    <submittedName>
        <fullName evidence="5">Uncharacterized protein</fullName>
    </submittedName>
</protein>
<dbReference type="PANTHER" id="PTHR34137">
    <property type="entry name" value="EXODEOXYRIBONUCLEASE 7 SMALL SUBUNIT"/>
    <property type="match status" value="1"/>
</dbReference>
<accession>A0A381VNM1</accession>
<keyword evidence="4" id="KW-0175">Coiled coil</keyword>
<dbReference type="NCBIfam" id="NF002140">
    <property type="entry name" value="PRK00977.1-4"/>
    <property type="match status" value="1"/>
</dbReference>
<dbReference type="SUPFAM" id="SSF116842">
    <property type="entry name" value="XseB-like"/>
    <property type="match status" value="1"/>
</dbReference>
<dbReference type="EMBL" id="UINC01009343">
    <property type="protein sequence ID" value="SVA41910.1"/>
    <property type="molecule type" value="Genomic_DNA"/>
</dbReference>
<sequence>VARSAKPKISDFEKSLKELETIVERMEKGEQTLEASLKDFERGNVLAAACRASLEEAEQRIEKLVDKSGGFEREPFEPEE</sequence>
<evidence type="ECO:0000313" key="5">
    <source>
        <dbReference type="EMBL" id="SVA41910.1"/>
    </source>
</evidence>
<feature type="coiled-coil region" evidence="4">
    <location>
        <begin position="9"/>
        <end position="74"/>
    </location>
</feature>
<feature type="non-terminal residue" evidence="5">
    <location>
        <position position="1"/>
    </location>
</feature>
<proteinExistence type="inferred from homology"/>
<organism evidence="5">
    <name type="scientific">marine metagenome</name>
    <dbReference type="NCBI Taxonomy" id="408172"/>
    <lineage>
        <taxon>unclassified sequences</taxon>
        <taxon>metagenomes</taxon>
        <taxon>ecological metagenomes</taxon>
    </lineage>
</organism>
<dbReference type="Pfam" id="PF02609">
    <property type="entry name" value="Exonuc_VII_S"/>
    <property type="match status" value="1"/>
</dbReference>
<dbReference type="PANTHER" id="PTHR34137:SF1">
    <property type="entry name" value="EXODEOXYRIBONUCLEASE 7 SMALL SUBUNIT"/>
    <property type="match status" value="1"/>
</dbReference>
<evidence type="ECO:0000256" key="2">
    <source>
        <dbReference type="ARBA" id="ARBA00022722"/>
    </source>
</evidence>
<keyword evidence="3" id="KW-0378">Hydrolase</keyword>
<dbReference type="NCBIfam" id="TIGR01280">
    <property type="entry name" value="xseB"/>
    <property type="match status" value="1"/>
</dbReference>
<dbReference type="GO" id="GO:0009318">
    <property type="term" value="C:exodeoxyribonuclease VII complex"/>
    <property type="evidence" value="ECO:0007669"/>
    <property type="project" value="InterPro"/>
</dbReference>
<keyword evidence="2" id="KW-0540">Nuclease</keyword>
<reference evidence="5" key="1">
    <citation type="submission" date="2018-05" db="EMBL/GenBank/DDBJ databases">
        <authorList>
            <person name="Lanie J.A."/>
            <person name="Ng W.-L."/>
            <person name="Kazmierczak K.M."/>
            <person name="Andrzejewski T.M."/>
            <person name="Davidsen T.M."/>
            <person name="Wayne K.J."/>
            <person name="Tettelin H."/>
            <person name="Glass J.I."/>
            <person name="Rusch D."/>
            <person name="Podicherti R."/>
            <person name="Tsui H.-C.T."/>
            <person name="Winkler M.E."/>
        </authorList>
    </citation>
    <scope>NUCLEOTIDE SEQUENCE</scope>
</reference>
<evidence type="ECO:0000256" key="1">
    <source>
        <dbReference type="ARBA" id="ARBA00022490"/>
    </source>
</evidence>
<dbReference type="InterPro" id="IPR003761">
    <property type="entry name" value="Exonuc_VII_S"/>
</dbReference>
<dbReference type="InterPro" id="IPR037004">
    <property type="entry name" value="Exonuc_VII_ssu_sf"/>
</dbReference>
<dbReference type="AlphaFoldDB" id="A0A381VNM1"/>
<dbReference type="GO" id="GO:0006308">
    <property type="term" value="P:DNA catabolic process"/>
    <property type="evidence" value="ECO:0007669"/>
    <property type="project" value="InterPro"/>
</dbReference>
<dbReference type="GO" id="GO:0008855">
    <property type="term" value="F:exodeoxyribonuclease VII activity"/>
    <property type="evidence" value="ECO:0007669"/>
    <property type="project" value="InterPro"/>
</dbReference>